<keyword evidence="1" id="KW-1133">Transmembrane helix</keyword>
<keyword evidence="1" id="KW-0472">Membrane</keyword>
<feature type="transmembrane region" description="Helical" evidence="1">
    <location>
        <begin position="56"/>
        <end position="74"/>
    </location>
</feature>
<evidence type="ECO:0000313" key="3">
    <source>
        <dbReference type="Proteomes" id="UP000264217"/>
    </source>
</evidence>
<name>A0A372NP77_9SPHI</name>
<feature type="transmembrane region" description="Helical" evidence="1">
    <location>
        <begin position="118"/>
        <end position="147"/>
    </location>
</feature>
<comment type="caution">
    <text evidence="2">The sequence shown here is derived from an EMBL/GenBank/DDBJ whole genome shotgun (WGS) entry which is preliminary data.</text>
</comment>
<dbReference type="Proteomes" id="UP000264217">
    <property type="component" value="Unassembled WGS sequence"/>
</dbReference>
<feature type="transmembrane region" description="Helical" evidence="1">
    <location>
        <begin position="80"/>
        <end position="97"/>
    </location>
</feature>
<organism evidence="2 3">
    <name type="scientific">Mucilaginibacter conchicola</name>
    <dbReference type="NCBI Taxonomy" id="2303333"/>
    <lineage>
        <taxon>Bacteria</taxon>
        <taxon>Pseudomonadati</taxon>
        <taxon>Bacteroidota</taxon>
        <taxon>Sphingobacteriia</taxon>
        <taxon>Sphingobacteriales</taxon>
        <taxon>Sphingobacteriaceae</taxon>
        <taxon>Mucilaginibacter</taxon>
    </lineage>
</organism>
<accession>A0A372NP77</accession>
<keyword evidence="3" id="KW-1185">Reference proteome</keyword>
<keyword evidence="1" id="KW-0812">Transmembrane</keyword>
<proteinExistence type="predicted"/>
<dbReference type="RefSeq" id="WP_117392949.1">
    <property type="nucleotide sequence ID" value="NZ_QWDC01000003.1"/>
</dbReference>
<evidence type="ECO:0000256" key="1">
    <source>
        <dbReference type="SAM" id="Phobius"/>
    </source>
</evidence>
<evidence type="ECO:0000313" key="2">
    <source>
        <dbReference type="EMBL" id="RFZ90744.1"/>
    </source>
</evidence>
<dbReference type="AlphaFoldDB" id="A0A372NP77"/>
<reference evidence="2 3" key="1">
    <citation type="submission" date="2018-08" db="EMBL/GenBank/DDBJ databases">
        <title>Mucilaginibacter sp. MYSH2.</title>
        <authorList>
            <person name="Seo T."/>
        </authorList>
    </citation>
    <scope>NUCLEOTIDE SEQUENCE [LARGE SCALE GENOMIC DNA]</scope>
    <source>
        <strain evidence="2 3">MYSH2</strain>
    </source>
</reference>
<protein>
    <submittedName>
        <fullName evidence="2">Uncharacterized protein</fullName>
    </submittedName>
</protein>
<sequence>MELEQPHETLAIATAAPIYKVEHIRLGTFLGGPLITGYMVAENYKVLGDVPKAKRAWAISIGATVLLFAIIFLIPEDVKIPNVVFPIVYCWIAYYLVQHYQGTQLTEHIANGEKVFGWGRVVLAGLISCVVTIAALFIVLFIAGALFG</sequence>
<gene>
    <name evidence="2" type="ORF">D0C36_17440</name>
</gene>
<dbReference type="EMBL" id="QWDC01000003">
    <property type="protein sequence ID" value="RFZ90744.1"/>
    <property type="molecule type" value="Genomic_DNA"/>
</dbReference>
<dbReference type="OrthoDB" id="983172at2"/>